<feature type="signal peptide" evidence="4">
    <location>
        <begin position="1"/>
        <end position="26"/>
    </location>
</feature>
<name>A0A127K6S8_9RHOO</name>
<keyword evidence="1" id="KW-0677">Repeat</keyword>
<evidence type="ECO:0008006" key="7">
    <source>
        <dbReference type="Google" id="ProtNLM"/>
    </source>
</evidence>
<dbReference type="KEGG" id="thu:AC731_012325"/>
<organism evidence="5 6">
    <name type="scientific">Thauera humireducens</name>
    <dbReference type="NCBI Taxonomy" id="1134435"/>
    <lineage>
        <taxon>Bacteria</taxon>
        <taxon>Pseudomonadati</taxon>
        <taxon>Pseudomonadota</taxon>
        <taxon>Betaproteobacteria</taxon>
        <taxon>Rhodocyclales</taxon>
        <taxon>Zoogloeaceae</taxon>
        <taxon>Thauera</taxon>
    </lineage>
</organism>
<keyword evidence="2 3" id="KW-0802">TPR repeat</keyword>
<dbReference type="Gene3D" id="1.25.40.10">
    <property type="entry name" value="Tetratricopeptide repeat domain"/>
    <property type="match status" value="2"/>
</dbReference>
<dbReference type="InterPro" id="IPR011990">
    <property type="entry name" value="TPR-like_helical_dom_sf"/>
</dbReference>
<protein>
    <recommendedName>
        <fullName evidence="7">Tetratricopeptide repeat protein</fullName>
    </recommendedName>
</protein>
<dbReference type="EMBL" id="CP014646">
    <property type="protein sequence ID" value="AMO37660.1"/>
    <property type="molecule type" value="Genomic_DNA"/>
</dbReference>
<gene>
    <name evidence="5" type="ORF">AC731_012325</name>
</gene>
<dbReference type="SMART" id="SM00028">
    <property type="entry name" value="TPR"/>
    <property type="match status" value="6"/>
</dbReference>
<dbReference type="PANTHER" id="PTHR44943:SF8">
    <property type="entry name" value="TPR REPEAT-CONTAINING PROTEIN MJ0263"/>
    <property type="match status" value="1"/>
</dbReference>
<evidence type="ECO:0000256" key="4">
    <source>
        <dbReference type="SAM" id="SignalP"/>
    </source>
</evidence>
<sequence>MKTQPARILRTLCLALGLGAATSLSAAENDGAGGPLPAQELTPRTVYQFLLAEIAGARGQIGLSAQLYLDLARATRDPRIARRATEIAMYSRNPQMAGEAASLWVEVAPNSEEARRILAGVGGPTGGAANLDNVQTHLARALAQSNGRLPQNLLGLNRALAGIPDKDAVLRIVQRLTEPYLDVPEAYIARAQAAMVAQDPMLALGAVDLALQLRPGWEPAVMLKAQILQHSGANAEAARQLEAEVQRNPDNNALRLAYARALVSAQRFEDARSEFRRLLAFSPNDAELLYAVGLLSAQLDDKAEAESHYLRALDNGHPQPDLIRLQLGLLADDRGDGAAARKWFGEITDERHVPEAMIRSAQSMAREGRVDEARALLKAQDGNDELKRRYLIAEAQVLREADRTADALVVLDDALREHPDDTDLLYETAMLAERLDRIDLMESRLWRVIELKPDHAHAHNALGYSLADRSLRLDEAEALIVRALELLPDDPFILDSMGWVRFRRGDAKEAVVHLERAYAIRADAEIAAHLGEVLWTLQRQGDANRIFDEALKAHPDNKLLGDTVRRLRGQ</sequence>
<dbReference type="PANTHER" id="PTHR44943">
    <property type="entry name" value="CELLULOSE SYNTHASE OPERON PROTEIN C"/>
    <property type="match status" value="1"/>
</dbReference>
<proteinExistence type="predicted"/>
<keyword evidence="4" id="KW-0732">Signal</keyword>
<dbReference type="STRING" id="1134435.AC731_012325"/>
<accession>A0A127K6S8</accession>
<evidence type="ECO:0000256" key="1">
    <source>
        <dbReference type="ARBA" id="ARBA00022737"/>
    </source>
</evidence>
<dbReference type="InterPro" id="IPR051685">
    <property type="entry name" value="Ycf3/AcsC/BcsC/TPR_MFPF"/>
</dbReference>
<dbReference type="InterPro" id="IPR019734">
    <property type="entry name" value="TPR_rpt"/>
</dbReference>
<feature type="repeat" description="TPR" evidence="3">
    <location>
        <begin position="524"/>
        <end position="557"/>
    </location>
</feature>
<reference evidence="6" key="1">
    <citation type="submission" date="2016-03" db="EMBL/GenBank/DDBJ databases">
        <authorList>
            <person name="Ma C."/>
            <person name="Zhou S."/>
            <person name="Yang G."/>
        </authorList>
    </citation>
    <scope>NUCLEOTIDE SEQUENCE [LARGE SCALE GENOMIC DNA]</scope>
    <source>
        <strain evidence="6">SgZ-1</strain>
    </source>
</reference>
<dbReference type="RefSeq" id="WP_048706469.1">
    <property type="nucleotide sequence ID" value="NZ_CP014646.1"/>
</dbReference>
<dbReference type="AlphaFoldDB" id="A0A127K6S8"/>
<dbReference type="Pfam" id="PF14559">
    <property type="entry name" value="TPR_19"/>
    <property type="match status" value="1"/>
</dbReference>
<evidence type="ECO:0000256" key="3">
    <source>
        <dbReference type="PROSITE-ProRule" id="PRU00339"/>
    </source>
</evidence>
<dbReference type="SUPFAM" id="SSF48452">
    <property type="entry name" value="TPR-like"/>
    <property type="match status" value="2"/>
</dbReference>
<evidence type="ECO:0000313" key="6">
    <source>
        <dbReference type="Proteomes" id="UP000036902"/>
    </source>
</evidence>
<keyword evidence="6" id="KW-1185">Reference proteome</keyword>
<dbReference type="Pfam" id="PF13432">
    <property type="entry name" value="TPR_16"/>
    <property type="match status" value="1"/>
</dbReference>
<dbReference type="Proteomes" id="UP000036902">
    <property type="component" value="Chromosome"/>
</dbReference>
<feature type="chain" id="PRO_5007797962" description="Tetratricopeptide repeat protein" evidence="4">
    <location>
        <begin position="27"/>
        <end position="570"/>
    </location>
</feature>
<evidence type="ECO:0000256" key="2">
    <source>
        <dbReference type="ARBA" id="ARBA00022803"/>
    </source>
</evidence>
<dbReference type="PROSITE" id="PS50005">
    <property type="entry name" value="TPR"/>
    <property type="match status" value="1"/>
</dbReference>
<evidence type="ECO:0000313" key="5">
    <source>
        <dbReference type="EMBL" id="AMO37660.1"/>
    </source>
</evidence>